<keyword evidence="1 2" id="KW-0238">DNA-binding</keyword>
<feature type="domain" description="HTH tetR-type" evidence="3">
    <location>
        <begin position="11"/>
        <end position="71"/>
    </location>
</feature>
<organism evidence="4 5">
    <name type="scientific">Streptomyces mangrovisoli</name>
    <dbReference type="NCBI Taxonomy" id="1428628"/>
    <lineage>
        <taxon>Bacteria</taxon>
        <taxon>Bacillati</taxon>
        <taxon>Actinomycetota</taxon>
        <taxon>Actinomycetes</taxon>
        <taxon>Kitasatosporales</taxon>
        <taxon>Streptomycetaceae</taxon>
        <taxon>Streptomyces</taxon>
    </lineage>
</organism>
<feature type="DNA-binding region" description="H-T-H motif" evidence="2">
    <location>
        <begin position="34"/>
        <end position="53"/>
    </location>
</feature>
<dbReference type="SUPFAM" id="SSF48498">
    <property type="entry name" value="Tetracyclin repressor-like, C-terminal domain"/>
    <property type="match status" value="1"/>
</dbReference>
<dbReference type="InterPro" id="IPR023772">
    <property type="entry name" value="DNA-bd_HTH_TetR-type_CS"/>
</dbReference>
<evidence type="ECO:0000259" key="3">
    <source>
        <dbReference type="PROSITE" id="PS50977"/>
    </source>
</evidence>
<dbReference type="GO" id="GO:0003700">
    <property type="term" value="F:DNA-binding transcription factor activity"/>
    <property type="evidence" value="ECO:0007669"/>
    <property type="project" value="TreeGrafter"/>
</dbReference>
<dbReference type="RefSeq" id="WP_046592152.1">
    <property type="nucleotide sequence ID" value="NZ_LAVA02000017.1"/>
</dbReference>
<keyword evidence="5" id="KW-1185">Reference proteome</keyword>
<dbReference type="InterPro" id="IPR050109">
    <property type="entry name" value="HTH-type_TetR-like_transc_reg"/>
</dbReference>
<dbReference type="EMBL" id="LAVA02000017">
    <property type="protein sequence ID" value="OIJ68248.1"/>
    <property type="molecule type" value="Genomic_DNA"/>
</dbReference>
<dbReference type="InterPro" id="IPR001647">
    <property type="entry name" value="HTH_TetR"/>
</dbReference>
<dbReference type="PROSITE" id="PS01081">
    <property type="entry name" value="HTH_TETR_1"/>
    <property type="match status" value="1"/>
</dbReference>
<evidence type="ECO:0000313" key="4">
    <source>
        <dbReference type="EMBL" id="OIJ68248.1"/>
    </source>
</evidence>
<dbReference type="PANTHER" id="PTHR30055">
    <property type="entry name" value="HTH-TYPE TRANSCRIPTIONAL REGULATOR RUTR"/>
    <property type="match status" value="1"/>
</dbReference>
<dbReference type="Proteomes" id="UP000034196">
    <property type="component" value="Unassembled WGS sequence"/>
</dbReference>
<reference evidence="4" key="1">
    <citation type="submission" date="2016-10" db="EMBL/GenBank/DDBJ databases">
        <title>Genome sequence of Streptomyces mangrovisoli MUSC 149.</title>
        <authorList>
            <person name="Lee L.-H."/>
            <person name="Ser H.-L."/>
        </authorList>
    </citation>
    <scope>NUCLEOTIDE SEQUENCE [LARGE SCALE GENOMIC DNA]</scope>
    <source>
        <strain evidence="4">MUSC 149</strain>
    </source>
</reference>
<name>A0A1J4P0X0_9ACTN</name>
<proteinExistence type="predicted"/>
<sequence>MPTTTWQRLDPARRERITAAAMTEFGRHGYSAGSLNTVAREAGVAKGSLFQYFDDKLDLFRYVAETAAQRVRDALAPWLGTLPRDTTYHAFFCGGVLAWVDYFATHPLERGVIAATHLEIDPEVRTAVHEPARRLYTAEVASLARQAVARGDLRADASPDMFAALASVLLPYLAVAPCEPGFEGPVPLYGLPRDELHSRVRELASSLFAGFGPVPA</sequence>
<dbReference type="Gene3D" id="1.10.357.10">
    <property type="entry name" value="Tetracycline Repressor, domain 2"/>
    <property type="match status" value="1"/>
</dbReference>
<dbReference type="OrthoDB" id="9812484at2"/>
<evidence type="ECO:0000256" key="2">
    <source>
        <dbReference type="PROSITE-ProRule" id="PRU00335"/>
    </source>
</evidence>
<protein>
    <recommendedName>
        <fullName evidence="3">HTH tetR-type domain-containing protein</fullName>
    </recommendedName>
</protein>
<dbReference type="PROSITE" id="PS50977">
    <property type="entry name" value="HTH_TETR_2"/>
    <property type="match status" value="1"/>
</dbReference>
<dbReference type="InterPro" id="IPR009057">
    <property type="entry name" value="Homeodomain-like_sf"/>
</dbReference>
<dbReference type="AlphaFoldDB" id="A0A1J4P0X0"/>
<dbReference type="Pfam" id="PF00440">
    <property type="entry name" value="TetR_N"/>
    <property type="match status" value="1"/>
</dbReference>
<dbReference type="GO" id="GO:0000976">
    <property type="term" value="F:transcription cis-regulatory region binding"/>
    <property type="evidence" value="ECO:0007669"/>
    <property type="project" value="TreeGrafter"/>
</dbReference>
<accession>A0A1J4P0X0</accession>
<gene>
    <name evidence="4" type="ORF">WN71_008650</name>
</gene>
<dbReference type="PRINTS" id="PR00455">
    <property type="entry name" value="HTHTETR"/>
</dbReference>
<dbReference type="SUPFAM" id="SSF46689">
    <property type="entry name" value="Homeodomain-like"/>
    <property type="match status" value="1"/>
</dbReference>
<dbReference type="PANTHER" id="PTHR30055:SF226">
    <property type="entry name" value="HTH-TYPE TRANSCRIPTIONAL REGULATOR PKSA"/>
    <property type="match status" value="1"/>
</dbReference>
<evidence type="ECO:0000313" key="5">
    <source>
        <dbReference type="Proteomes" id="UP000034196"/>
    </source>
</evidence>
<comment type="caution">
    <text evidence="4">The sequence shown here is derived from an EMBL/GenBank/DDBJ whole genome shotgun (WGS) entry which is preliminary data.</text>
</comment>
<dbReference type="InterPro" id="IPR036271">
    <property type="entry name" value="Tet_transcr_reg_TetR-rel_C_sf"/>
</dbReference>
<evidence type="ECO:0000256" key="1">
    <source>
        <dbReference type="ARBA" id="ARBA00023125"/>
    </source>
</evidence>